<dbReference type="RefSeq" id="WP_011612303.1">
    <property type="nucleotide sequence ID" value="NC_008312.1"/>
</dbReference>
<feature type="transmembrane region" description="Helical" evidence="2">
    <location>
        <begin position="146"/>
        <end position="166"/>
    </location>
</feature>
<feature type="transmembrane region" description="Helical" evidence="2">
    <location>
        <begin position="418"/>
        <end position="438"/>
    </location>
</feature>
<dbReference type="EMBL" id="CP000393">
    <property type="protein sequence ID" value="ABG51942.1"/>
    <property type="molecule type" value="Genomic_DNA"/>
</dbReference>
<keyword evidence="2" id="KW-0812">Transmembrane</keyword>
<keyword evidence="3" id="KW-0732">Signal</keyword>
<dbReference type="KEGG" id="ter:Tery_2759"/>
<proteinExistence type="predicted"/>
<dbReference type="AlphaFoldDB" id="Q110Y2"/>
<evidence type="ECO:0000313" key="4">
    <source>
        <dbReference type="EMBL" id="ABG51942.1"/>
    </source>
</evidence>
<keyword evidence="1" id="KW-0175">Coiled coil</keyword>
<keyword evidence="2" id="KW-0472">Membrane</keyword>
<gene>
    <name evidence="4" type="ordered locus">Tery_2759</name>
</gene>
<feature type="signal peptide" evidence="3">
    <location>
        <begin position="1"/>
        <end position="27"/>
    </location>
</feature>
<feature type="coiled-coil region" evidence="1">
    <location>
        <begin position="350"/>
        <end position="381"/>
    </location>
</feature>
<feature type="chain" id="PRO_5004179928" evidence="3">
    <location>
        <begin position="28"/>
        <end position="486"/>
    </location>
</feature>
<organism evidence="4">
    <name type="scientific">Trichodesmium erythraeum (strain IMS101)</name>
    <dbReference type="NCBI Taxonomy" id="203124"/>
    <lineage>
        <taxon>Bacteria</taxon>
        <taxon>Bacillati</taxon>
        <taxon>Cyanobacteriota</taxon>
        <taxon>Cyanophyceae</taxon>
        <taxon>Oscillatoriophycideae</taxon>
        <taxon>Oscillatoriales</taxon>
        <taxon>Microcoleaceae</taxon>
        <taxon>Trichodesmium</taxon>
    </lineage>
</organism>
<protein>
    <submittedName>
        <fullName evidence="4">Uncharacterized protein</fullName>
    </submittedName>
</protein>
<name>Q110Y2_TRIEI</name>
<reference evidence="4" key="1">
    <citation type="submission" date="2006-06" db="EMBL/GenBank/DDBJ databases">
        <title>Complete sequence of Trichodesmium erythraeum IMS101.</title>
        <authorList>
            <consortium name="US DOE Joint Genome Institute"/>
            <person name="Copeland A."/>
            <person name="Lucas S."/>
            <person name="Lapidus A."/>
            <person name="Barry K."/>
            <person name="Detter J.C."/>
            <person name="Glavina del Rio T."/>
            <person name="Hammon N."/>
            <person name="Israni S."/>
            <person name="Dalin E."/>
            <person name="Tice H."/>
            <person name="Pitluck S."/>
            <person name="Kiss H."/>
            <person name="Munk A.C."/>
            <person name="Brettin T."/>
            <person name="Bruce D."/>
            <person name="Han C."/>
            <person name="Tapia R."/>
            <person name="Gilna P."/>
            <person name="Schmutz J."/>
            <person name="Larimer F."/>
            <person name="Land M."/>
            <person name="Hauser L."/>
            <person name="Kyrpides N."/>
            <person name="Kim E."/>
            <person name="Richardson P."/>
        </authorList>
    </citation>
    <scope>NUCLEOTIDE SEQUENCE [LARGE SCALE GENOMIC DNA]</scope>
    <source>
        <strain evidence="4">IMS101</strain>
    </source>
</reference>
<sequence length="486" mass="54701">MMRGQKTMMVLLSLALNLVLVAPPVKAEPKVTITPSNLTVVGTKCPVFFYCPVLKRRLVLQTNQAIANLQILSLDLDRTDGTTVLQGSAINPILSTTSVEPNQPLTIPVEFNLNDAKSGEFSGVLLAIHSDGQLVIPIIVRVKDHWLGPIFLLLLGVMVSIGMSAYRTDGRNRDEIVVLVSRIRTQMKADPELVKSFQVKINGYLIDVDTDLTNKRWDEAKQAVAKAQTTWDKWRKSREDWLALSEFESSFLDLDNLTTDAPYVQTVGSYLENIKRQTADKENPEQLRKELNDLRQQLVRYLGGEAKLERFDNLRNELTGSAQQEQALRDISQYLQQELNNLSPTELEAFQRWEQEIDNELKQLDQAIKQQQISNNEAQSNLSITSRGVSSTYPARLPNPVPDVQPLQLNPVGSARNLFLFQLLSYTIAIFLLAGAGFRQLYVTQPTFGANLWTDYFALLAWGFGAEATRDAVTKTIREWKLPGLK</sequence>
<dbReference type="eggNOG" id="COG5185">
    <property type="taxonomic scope" value="Bacteria"/>
</dbReference>
<evidence type="ECO:0000256" key="3">
    <source>
        <dbReference type="SAM" id="SignalP"/>
    </source>
</evidence>
<evidence type="ECO:0000256" key="1">
    <source>
        <dbReference type="SAM" id="Coils"/>
    </source>
</evidence>
<evidence type="ECO:0000256" key="2">
    <source>
        <dbReference type="SAM" id="Phobius"/>
    </source>
</evidence>
<keyword evidence="2" id="KW-1133">Transmembrane helix</keyword>
<dbReference type="HOGENOM" id="CLU_030714_0_0_3"/>
<accession>Q110Y2</accession>
<dbReference type="OrthoDB" id="443901at2"/>